<protein>
    <submittedName>
        <fullName evidence="2">Uncharacterized protein</fullName>
    </submittedName>
</protein>
<organism evidence="2 3">
    <name type="scientific">Dactylonectria estremocensis</name>
    <dbReference type="NCBI Taxonomy" id="1079267"/>
    <lineage>
        <taxon>Eukaryota</taxon>
        <taxon>Fungi</taxon>
        <taxon>Dikarya</taxon>
        <taxon>Ascomycota</taxon>
        <taxon>Pezizomycotina</taxon>
        <taxon>Sordariomycetes</taxon>
        <taxon>Hypocreomycetidae</taxon>
        <taxon>Hypocreales</taxon>
        <taxon>Nectriaceae</taxon>
        <taxon>Dactylonectria</taxon>
    </lineage>
</organism>
<gene>
    <name evidence="2" type="ORF">B0J13DRAFT_637920</name>
</gene>
<accession>A0A9P9J359</accession>
<dbReference type="Proteomes" id="UP000717696">
    <property type="component" value="Unassembled WGS sequence"/>
</dbReference>
<dbReference type="OrthoDB" id="3434269at2759"/>
<reference evidence="2" key="1">
    <citation type="journal article" date="2021" name="Nat. Commun.">
        <title>Genetic determinants of endophytism in the Arabidopsis root mycobiome.</title>
        <authorList>
            <person name="Mesny F."/>
            <person name="Miyauchi S."/>
            <person name="Thiergart T."/>
            <person name="Pickel B."/>
            <person name="Atanasova L."/>
            <person name="Karlsson M."/>
            <person name="Huettel B."/>
            <person name="Barry K.W."/>
            <person name="Haridas S."/>
            <person name="Chen C."/>
            <person name="Bauer D."/>
            <person name="Andreopoulos W."/>
            <person name="Pangilinan J."/>
            <person name="LaButti K."/>
            <person name="Riley R."/>
            <person name="Lipzen A."/>
            <person name="Clum A."/>
            <person name="Drula E."/>
            <person name="Henrissat B."/>
            <person name="Kohler A."/>
            <person name="Grigoriev I.V."/>
            <person name="Martin F.M."/>
            <person name="Hacquard S."/>
        </authorList>
    </citation>
    <scope>NUCLEOTIDE SEQUENCE</scope>
    <source>
        <strain evidence="2">MPI-CAGE-AT-0021</strain>
    </source>
</reference>
<dbReference type="AlphaFoldDB" id="A0A9P9J359"/>
<feature type="chain" id="PRO_5040106235" evidence="1">
    <location>
        <begin position="19"/>
        <end position="258"/>
    </location>
</feature>
<keyword evidence="3" id="KW-1185">Reference proteome</keyword>
<feature type="signal peptide" evidence="1">
    <location>
        <begin position="1"/>
        <end position="18"/>
    </location>
</feature>
<keyword evidence="1" id="KW-0732">Signal</keyword>
<comment type="caution">
    <text evidence="2">The sequence shown here is derived from an EMBL/GenBank/DDBJ whole genome shotgun (WGS) entry which is preliminary data.</text>
</comment>
<proteinExistence type="predicted"/>
<evidence type="ECO:0000313" key="2">
    <source>
        <dbReference type="EMBL" id="KAH7140390.1"/>
    </source>
</evidence>
<evidence type="ECO:0000256" key="1">
    <source>
        <dbReference type="SAM" id="SignalP"/>
    </source>
</evidence>
<dbReference type="EMBL" id="JAGMUU010000013">
    <property type="protein sequence ID" value="KAH7140390.1"/>
    <property type="molecule type" value="Genomic_DNA"/>
</dbReference>
<sequence length="258" mass="29263">MKWYIALIYLVSVAPSLATTIVEAYDRIYAYVVYDLDTTVWGVGKRYIAPKCLGSRADKSCTFNEFINFIEIGEASPTPAYYTLDGTYYFTPSTLVALSTALRDALKNPQPWWENLVSSRKSHTGIWNDLGFVVDQASSVAPQRDVEIGRHLQNAEMVMGAISLSRSSAINTKTLAELRTNVKNVLWEITQKETVYLQNKWDEVDWDKMVKKWPDLTNPSSTLFKDVTKQLRTIHSNNAGEMTVKRKVMDSVHLCFGN</sequence>
<name>A0A9P9J359_9HYPO</name>
<evidence type="ECO:0000313" key="3">
    <source>
        <dbReference type="Proteomes" id="UP000717696"/>
    </source>
</evidence>